<feature type="transmembrane region" description="Helical" evidence="2">
    <location>
        <begin position="62"/>
        <end position="87"/>
    </location>
</feature>
<keyword evidence="2" id="KW-1133">Transmembrane helix</keyword>
<reference evidence="3 4" key="1">
    <citation type="submission" date="2019-11" db="EMBL/GenBank/DDBJ databases">
        <title>Flavobacterium resistens genome.</title>
        <authorList>
            <person name="Wilson V.M."/>
            <person name="Newman J.D."/>
        </authorList>
    </citation>
    <scope>NUCLEOTIDE SEQUENCE [LARGE SCALE GENOMIC DNA]</scope>
    <source>
        <strain evidence="3 4">DSM 19382</strain>
    </source>
</reference>
<name>A0ABW9QBB9_9FLAO</name>
<organism evidence="3 4">
    <name type="scientific">Flavobacterium resistens</name>
    <dbReference type="NCBI Taxonomy" id="443612"/>
    <lineage>
        <taxon>Bacteria</taxon>
        <taxon>Pseudomonadati</taxon>
        <taxon>Bacteroidota</taxon>
        <taxon>Flavobacteriia</taxon>
        <taxon>Flavobacteriales</taxon>
        <taxon>Flavobacteriaceae</taxon>
        <taxon>Flavobacterium</taxon>
    </lineage>
</organism>
<keyword evidence="2" id="KW-0812">Transmembrane</keyword>
<keyword evidence="1" id="KW-0175">Coiled coil</keyword>
<proteinExistence type="predicted"/>
<feature type="transmembrane region" description="Helical" evidence="2">
    <location>
        <begin position="21"/>
        <end position="42"/>
    </location>
</feature>
<feature type="coiled-coil region" evidence="1">
    <location>
        <begin position="122"/>
        <end position="174"/>
    </location>
</feature>
<keyword evidence="4" id="KW-1185">Reference proteome</keyword>
<evidence type="ECO:0000256" key="2">
    <source>
        <dbReference type="SAM" id="Phobius"/>
    </source>
</evidence>
<dbReference type="EMBL" id="WKKG01000012">
    <property type="protein sequence ID" value="MRX70286.1"/>
    <property type="molecule type" value="Genomic_DNA"/>
</dbReference>
<dbReference type="Proteomes" id="UP000468990">
    <property type="component" value="Unassembled WGS sequence"/>
</dbReference>
<evidence type="ECO:0000313" key="3">
    <source>
        <dbReference type="EMBL" id="MRX70286.1"/>
    </source>
</evidence>
<sequence>MMTFPDLFKELNDTAKERIKNPIIGAFICSFLVCNWQPIFILSFSDMSIEERIEFMNTKWKILLPICISIGYTVLIPLIMIGLDYILMPMKRKRIANIYQNKGFTTDKKIVHAEKEFQLKSAESGNKDRQALLDQIKSLEESKNQIEGTNNKIVSNLTEKLEEANNTFSETVESKNQKISDLLVSLNESQSNFTSIKIILEVIVQLDKFDIRIIKQMGESYYNLNYVTHIPEDRLPILTELGLVEMKHNNYTLTSLGQQLYSVIKEMTIE</sequence>
<protein>
    <submittedName>
        <fullName evidence="3">Uncharacterized protein</fullName>
    </submittedName>
</protein>
<keyword evidence="2" id="KW-0472">Membrane</keyword>
<dbReference type="RefSeq" id="WP_142449373.1">
    <property type="nucleotide sequence ID" value="NZ_FXTA01000001.1"/>
</dbReference>
<accession>A0ABW9QBB9</accession>
<gene>
    <name evidence="3" type="ORF">GJU42_20110</name>
</gene>
<comment type="caution">
    <text evidence="3">The sequence shown here is derived from an EMBL/GenBank/DDBJ whole genome shotgun (WGS) entry which is preliminary data.</text>
</comment>
<evidence type="ECO:0000256" key="1">
    <source>
        <dbReference type="SAM" id="Coils"/>
    </source>
</evidence>
<evidence type="ECO:0000313" key="4">
    <source>
        <dbReference type="Proteomes" id="UP000468990"/>
    </source>
</evidence>